<evidence type="ECO:0000313" key="2">
    <source>
        <dbReference type="Proteomes" id="UP000198290"/>
    </source>
</evidence>
<dbReference type="OrthoDB" id="9812088at2"/>
<dbReference type="Pfam" id="PF07030">
    <property type="entry name" value="Phage_Mu_Gp36"/>
    <property type="match status" value="1"/>
</dbReference>
<dbReference type="Proteomes" id="UP000198290">
    <property type="component" value="Chromosome"/>
</dbReference>
<reference evidence="2" key="3">
    <citation type="journal article" date="2017" name="Plant Physiol. Biochem.">
        <title>Differential oxidative and antioxidative response of duckweed Lemna minor toward plant growth promoting/inhibiting bacteria.</title>
        <authorList>
            <person name="Ishizawa H."/>
            <person name="Kuroda M."/>
            <person name="Morikawa M."/>
            <person name="Ike M."/>
        </authorList>
    </citation>
    <scope>NUCLEOTIDE SEQUENCE [LARGE SCALE GENOMIC DNA]</scope>
    <source>
        <strain evidence="2">H3</strain>
    </source>
</reference>
<protein>
    <submittedName>
        <fullName evidence="1">Mu-like prophage protein GP36</fullName>
    </submittedName>
</protein>
<gene>
    <name evidence="1" type="ORF">DLM_1263</name>
</gene>
<dbReference type="AlphaFoldDB" id="A0A3G9GGW0"/>
<organism evidence="1 2">
    <name type="scientific">Aquitalea magnusonii</name>
    <dbReference type="NCBI Taxonomy" id="332411"/>
    <lineage>
        <taxon>Bacteria</taxon>
        <taxon>Pseudomonadati</taxon>
        <taxon>Pseudomonadota</taxon>
        <taxon>Betaproteobacteria</taxon>
        <taxon>Neisseriales</taxon>
        <taxon>Chromobacteriaceae</taxon>
        <taxon>Aquitalea</taxon>
    </lineage>
</organism>
<reference evidence="2" key="1">
    <citation type="journal article" date="2017" name="Biotechnol. Biofuels">
        <title>Evaluation of environmental bacterial communities as a factor affecting the growth of duckweed Lemna minor.</title>
        <authorList>
            <person name="Ishizawa H."/>
            <person name="Kuroda M."/>
            <person name="Morikawa M."/>
            <person name="Ike M."/>
        </authorList>
    </citation>
    <scope>NUCLEOTIDE SEQUENCE [LARGE SCALE GENOMIC DNA]</scope>
    <source>
        <strain evidence="2">H3</strain>
    </source>
</reference>
<accession>A0A3G9GGW0</accession>
<dbReference type="EMBL" id="AP018823">
    <property type="protein sequence ID" value="BBF84887.1"/>
    <property type="molecule type" value="Genomic_DNA"/>
</dbReference>
<reference evidence="1 2" key="2">
    <citation type="journal article" date="2017" name="Genome Announc.">
        <title>Draft genome sequence of Aquitalea magnusonii strain H3, a plant growth-promoting bacterium of duckweed Lemna minor.</title>
        <authorList>
            <person name="Ishizawa H."/>
            <person name="Kuroda M."/>
            <person name="Ike M."/>
        </authorList>
    </citation>
    <scope>NUCLEOTIDE SEQUENCE [LARGE SCALE GENOMIC DNA]</scope>
    <source>
        <strain evidence="1 2">H3</strain>
    </source>
</reference>
<dbReference type="InterPro" id="IPR009752">
    <property type="entry name" value="Phage_Mu_GpJ"/>
</dbReference>
<dbReference type="RefSeq" id="WP_089083882.1">
    <property type="nucleotide sequence ID" value="NZ_AP018823.1"/>
</dbReference>
<proteinExistence type="predicted"/>
<dbReference type="KEGG" id="amah:DLM_1263"/>
<dbReference type="STRING" id="332411.VI06_16230"/>
<keyword evidence="2" id="KW-1185">Reference proteome</keyword>
<sequence>MVATQDAQAARQPYATQDEMTARFGMREVIALTDRGLHGVIDVDVLQAALVDASAEIDGYLAARYALPLAGPPRIISGYCCDIARYRLCGSETLQTELIRERYQDAIRFLTLAAAGKVTLGGMPNGGVAATDNTVQFQPGSRVFARDAGGY</sequence>
<evidence type="ECO:0000313" key="1">
    <source>
        <dbReference type="EMBL" id="BBF84887.1"/>
    </source>
</evidence>
<name>A0A3G9GGW0_9NEIS</name>